<keyword evidence="2" id="KW-1185">Reference proteome</keyword>
<evidence type="ECO:0000313" key="1">
    <source>
        <dbReference type="EMBL" id="GAX83859.1"/>
    </source>
</evidence>
<dbReference type="EMBL" id="BEGY01000109">
    <property type="protein sequence ID" value="GAX83859.1"/>
    <property type="molecule type" value="Genomic_DNA"/>
</dbReference>
<dbReference type="AlphaFoldDB" id="A0A250XLQ2"/>
<name>A0A250XLQ2_9CHLO</name>
<evidence type="ECO:0000313" key="2">
    <source>
        <dbReference type="Proteomes" id="UP000232323"/>
    </source>
</evidence>
<comment type="caution">
    <text evidence="1">The sequence shown here is derived from an EMBL/GenBank/DDBJ whole genome shotgun (WGS) entry which is preliminary data.</text>
</comment>
<dbReference type="Proteomes" id="UP000232323">
    <property type="component" value="Unassembled WGS sequence"/>
</dbReference>
<organism evidence="1 2">
    <name type="scientific">Chlamydomonas eustigma</name>
    <dbReference type="NCBI Taxonomy" id="1157962"/>
    <lineage>
        <taxon>Eukaryota</taxon>
        <taxon>Viridiplantae</taxon>
        <taxon>Chlorophyta</taxon>
        <taxon>core chlorophytes</taxon>
        <taxon>Chlorophyceae</taxon>
        <taxon>CS clade</taxon>
        <taxon>Chlamydomonadales</taxon>
        <taxon>Chlamydomonadaceae</taxon>
        <taxon>Chlamydomonas</taxon>
    </lineage>
</organism>
<accession>A0A250XLQ2</accession>
<dbReference type="PANTHER" id="PTHR34123:SF3">
    <property type="entry name" value="SNOAL-LIKE DOMAIN-CONTAINING PROTEIN"/>
    <property type="match status" value="1"/>
</dbReference>
<protein>
    <submittedName>
        <fullName evidence="1">Uncharacterized protein</fullName>
    </submittedName>
</protein>
<proteinExistence type="predicted"/>
<dbReference type="OrthoDB" id="348976at2759"/>
<dbReference type="STRING" id="1157962.A0A250XLQ2"/>
<reference evidence="1 2" key="1">
    <citation type="submission" date="2017-08" db="EMBL/GenBank/DDBJ databases">
        <title>Acidophilic green algal genome provides insights into adaptation to an acidic environment.</title>
        <authorList>
            <person name="Hirooka S."/>
            <person name="Hirose Y."/>
            <person name="Kanesaki Y."/>
            <person name="Higuchi S."/>
            <person name="Fujiwara T."/>
            <person name="Onuma R."/>
            <person name="Era A."/>
            <person name="Ohbayashi R."/>
            <person name="Uzuka A."/>
            <person name="Nozaki H."/>
            <person name="Yoshikawa H."/>
            <person name="Miyagishima S.Y."/>
        </authorList>
    </citation>
    <scope>NUCLEOTIDE SEQUENCE [LARGE SCALE GENOMIC DNA]</scope>
    <source>
        <strain evidence="1 2">NIES-2499</strain>
    </source>
</reference>
<gene>
    <name evidence="1" type="ORF">CEUSTIGMA_g11284.t1</name>
</gene>
<dbReference type="PANTHER" id="PTHR34123">
    <property type="entry name" value="OS04G0578200 PROTEIN"/>
    <property type="match status" value="1"/>
</dbReference>
<sequence>MWCKSLKSRKLTGQKNSGSQKLLRLPAVSKQFCSTDLTLDSAECKSKLSETSEHRCSQHDGGPNTKSRRSVMALMPGLLMLPLSSSVCRSSQAIPLGPLGAVKRVGGKLTREIFDDQCRFVDLINDATGLSRYTIHTFYRFVDPTNDVTGLNRYITALSILFDPQLSKVILKEIKVTGPRKIEVDYVSGGYLQEKYFPWRPRVKPYEGHVVYTLNSEGLIKVQSQTWNISPAEALIETFTPTWGERAPVL</sequence>